<reference evidence="4" key="1">
    <citation type="submission" date="2016-06" db="UniProtKB">
        <authorList>
            <consortium name="WormBaseParasite"/>
        </authorList>
    </citation>
    <scope>IDENTIFICATION</scope>
</reference>
<accession>A0A183A6L8</accession>
<sequence length="354" mass="39199">MVDLAVAVVAAVPVAGVAAVAVLVVDVVVDLRVIKAVDVVAATALAVAVFAAITDIVMLAYIERLSRGAQCTRVCKDAQIYSLLFGRNVNRFQGGRAISNMARISKTLDYQMRIAAYVRLLGVLMSKVTNYLCSASKIMTNDQVLRSADDIALMFLQRRCSEVAYRASVTAFKKDLDNSSTIALKTSLAMVEHNVIVLVYEAKLNTTDNYGGYRRMDIVFKDKDELLGSIVDAFERQTEIMTDAVLNNLLNLVRLTEEFAVRDLELARFDSPEDVEADTGVKMLQESLSKIKDEMFEVIQVLMNNFIDPSKAEKELLIVLTSMPHQLKSDDTAAIEGVNQAFQRMLYNPGVYKE</sequence>
<keyword evidence="1" id="KW-0812">Transmembrane</keyword>
<dbReference type="WBParaSite" id="ECPE_0000260601-mRNA-1">
    <property type="protein sequence ID" value="ECPE_0000260601-mRNA-1"/>
    <property type="gene ID" value="ECPE_0000260601"/>
</dbReference>
<evidence type="ECO:0000313" key="4">
    <source>
        <dbReference type="WBParaSite" id="ECPE_0000260601-mRNA-1"/>
    </source>
</evidence>
<dbReference type="AlphaFoldDB" id="A0A183A6L8"/>
<keyword evidence="1" id="KW-0472">Membrane</keyword>
<organism evidence="4">
    <name type="scientific">Echinostoma caproni</name>
    <dbReference type="NCBI Taxonomy" id="27848"/>
    <lineage>
        <taxon>Eukaryota</taxon>
        <taxon>Metazoa</taxon>
        <taxon>Spiralia</taxon>
        <taxon>Lophotrochozoa</taxon>
        <taxon>Platyhelminthes</taxon>
        <taxon>Trematoda</taxon>
        <taxon>Digenea</taxon>
        <taxon>Plagiorchiida</taxon>
        <taxon>Echinostomata</taxon>
        <taxon>Echinostomatoidea</taxon>
        <taxon>Echinostomatidae</taxon>
        <taxon>Echinostoma</taxon>
    </lineage>
</organism>
<evidence type="ECO:0000256" key="1">
    <source>
        <dbReference type="SAM" id="Phobius"/>
    </source>
</evidence>
<reference evidence="2 3" key="2">
    <citation type="submission" date="2018-11" db="EMBL/GenBank/DDBJ databases">
        <authorList>
            <consortium name="Pathogen Informatics"/>
        </authorList>
    </citation>
    <scope>NUCLEOTIDE SEQUENCE [LARGE SCALE GENOMIC DNA]</scope>
    <source>
        <strain evidence="2 3">Egypt</strain>
    </source>
</reference>
<evidence type="ECO:0000313" key="2">
    <source>
        <dbReference type="EMBL" id="VDP66950.1"/>
    </source>
</evidence>
<dbReference type="OrthoDB" id="6320021at2759"/>
<feature type="transmembrane region" description="Helical" evidence="1">
    <location>
        <begin position="6"/>
        <end position="29"/>
    </location>
</feature>
<protein>
    <submittedName>
        <fullName evidence="4">AH domain-containing protein</fullName>
    </submittedName>
</protein>
<evidence type="ECO:0000313" key="3">
    <source>
        <dbReference type="Proteomes" id="UP000272942"/>
    </source>
</evidence>
<name>A0A183A6L8_9TREM</name>
<keyword evidence="3" id="KW-1185">Reference proteome</keyword>
<proteinExistence type="predicted"/>
<keyword evidence="1" id="KW-1133">Transmembrane helix</keyword>
<gene>
    <name evidence="2" type="ORF">ECPE_LOCUS2603</name>
</gene>
<dbReference type="EMBL" id="UZAN01039724">
    <property type="protein sequence ID" value="VDP66950.1"/>
    <property type="molecule type" value="Genomic_DNA"/>
</dbReference>
<feature type="transmembrane region" description="Helical" evidence="1">
    <location>
        <begin position="36"/>
        <end position="62"/>
    </location>
</feature>
<dbReference type="Proteomes" id="UP000272942">
    <property type="component" value="Unassembled WGS sequence"/>
</dbReference>